<dbReference type="PANTHER" id="PTHR34190">
    <property type="entry name" value="EXPRESSED PROTEIN"/>
    <property type="match status" value="1"/>
</dbReference>
<protein>
    <submittedName>
        <fullName evidence="2">Uncharacterized protein</fullName>
    </submittedName>
</protein>
<comment type="caution">
    <text evidence="2">The sequence shown here is derived from an EMBL/GenBank/DDBJ whole genome shotgun (WGS) entry which is preliminary data.</text>
</comment>
<dbReference type="AlphaFoldDB" id="A0A443NWF0"/>
<evidence type="ECO:0000313" key="3">
    <source>
        <dbReference type="Proteomes" id="UP000283530"/>
    </source>
</evidence>
<accession>A0A443NWF0</accession>
<sequence length="120" mass="13346">MDGKIGHLEEMKGCNKSSSPSTPTSGTNTTDGGNSSLNSSPKSLVKRCHPIHTVIVETQVKGNLVDRLLQLEERVLQLEHEIESEKKEEEKRRSSEKKMKNSKNGFKGLVKSCMPRSQKP</sequence>
<dbReference type="STRING" id="337451.A0A443NWF0"/>
<evidence type="ECO:0000256" key="1">
    <source>
        <dbReference type="SAM" id="MobiDB-lite"/>
    </source>
</evidence>
<organism evidence="2 3">
    <name type="scientific">Cinnamomum micranthum f. kanehirae</name>
    <dbReference type="NCBI Taxonomy" id="337451"/>
    <lineage>
        <taxon>Eukaryota</taxon>
        <taxon>Viridiplantae</taxon>
        <taxon>Streptophyta</taxon>
        <taxon>Embryophyta</taxon>
        <taxon>Tracheophyta</taxon>
        <taxon>Spermatophyta</taxon>
        <taxon>Magnoliopsida</taxon>
        <taxon>Magnoliidae</taxon>
        <taxon>Laurales</taxon>
        <taxon>Lauraceae</taxon>
        <taxon>Cinnamomum</taxon>
    </lineage>
</organism>
<dbReference type="EMBL" id="QPKB01000004">
    <property type="protein sequence ID" value="RWR82823.1"/>
    <property type="molecule type" value="Genomic_DNA"/>
</dbReference>
<gene>
    <name evidence="2" type="ORF">CKAN_01155900</name>
</gene>
<proteinExistence type="predicted"/>
<feature type="compositionally biased region" description="Basic and acidic residues" evidence="1">
    <location>
        <begin position="80"/>
        <end position="99"/>
    </location>
</feature>
<evidence type="ECO:0000313" key="2">
    <source>
        <dbReference type="EMBL" id="RWR82823.1"/>
    </source>
</evidence>
<feature type="compositionally biased region" description="Basic and acidic residues" evidence="1">
    <location>
        <begin position="1"/>
        <end position="13"/>
    </location>
</feature>
<feature type="region of interest" description="Disordered" evidence="1">
    <location>
        <begin position="1"/>
        <end position="45"/>
    </location>
</feature>
<dbReference type="Proteomes" id="UP000283530">
    <property type="component" value="Unassembled WGS sequence"/>
</dbReference>
<reference evidence="2 3" key="1">
    <citation type="journal article" date="2019" name="Nat. Plants">
        <title>Stout camphor tree genome fills gaps in understanding of flowering plant genome evolution.</title>
        <authorList>
            <person name="Chaw S.M."/>
            <person name="Liu Y.C."/>
            <person name="Wu Y.W."/>
            <person name="Wang H.Y."/>
            <person name="Lin C.I."/>
            <person name="Wu C.S."/>
            <person name="Ke H.M."/>
            <person name="Chang L.Y."/>
            <person name="Hsu C.Y."/>
            <person name="Yang H.T."/>
            <person name="Sudianto E."/>
            <person name="Hsu M.H."/>
            <person name="Wu K.P."/>
            <person name="Wang L.N."/>
            <person name="Leebens-Mack J.H."/>
            <person name="Tsai I.J."/>
        </authorList>
    </citation>
    <scope>NUCLEOTIDE SEQUENCE [LARGE SCALE GENOMIC DNA]</scope>
    <source>
        <strain evidence="3">cv. Chaw 1501</strain>
        <tissue evidence="2">Young leaves</tissue>
    </source>
</reference>
<keyword evidence="3" id="KW-1185">Reference proteome</keyword>
<feature type="region of interest" description="Disordered" evidence="1">
    <location>
        <begin position="80"/>
        <end position="120"/>
    </location>
</feature>
<dbReference type="PANTHER" id="PTHR34190:SF4">
    <property type="entry name" value="EXPRESSED PROTEIN"/>
    <property type="match status" value="1"/>
</dbReference>
<name>A0A443NWF0_9MAGN</name>
<feature type="compositionally biased region" description="Low complexity" evidence="1">
    <location>
        <begin position="17"/>
        <end position="40"/>
    </location>
</feature>